<dbReference type="AlphaFoldDB" id="A0A9W8DNX8"/>
<evidence type="ECO:0000256" key="6">
    <source>
        <dbReference type="SAM" id="MobiDB-lite"/>
    </source>
</evidence>
<feature type="compositionally biased region" description="Polar residues" evidence="6">
    <location>
        <begin position="180"/>
        <end position="202"/>
    </location>
</feature>
<evidence type="ECO:0000313" key="10">
    <source>
        <dbReference type="Proteomes" id="UP001150538"/>
    </source>
</evidence>
<evidence type="ECO:0000256" key="3">
    <source>
        <dbReference type="ARBA" id="ARBA00023187"/>
    </source>
</evidence>
<feature type="region of interest" description="Disordered" evidence="6">
    <location>
        <begin position="524"/>
        <end position="557"/>
    </location>
</feature>
<evidence type="ECO:0000256" key="2">
    <source>
        <dbReference type="ARBA" id="ARBA00022664"/>
    </source>
</evidence>
<feature type="domain" description="Small nuclear ribonucleoprotein Prp3 C-terminal" evidence="7">
    <location>
        <begin position="460"/>
        <end position="615"/>
    </location>
</feature>
<comment type="caution">
    <text evidence="9">The sequence shown here is derived from an EMBL/GenBank/DDBJ whole genome shotgun (WGS) entry which is preliminary data.</text>
</comment>
<name>A0A9W8DNX8_9FUNG</name>
<proteinExistence type="predicted"/>
<feature type="compositionally biased region" description="Polar residues" evidence="6">
    <location>
        <begin position="15"/>
        <end position="24"/>
    </location>
</feature>
<keyword evidence="5" id="KW-0175">Coiled coil</keyword>
<dbReference type="InterPro" id="IPR027104">
    <property type="entry name" value="Prp3"/>
</dbReference>
<dbReference type="PANTHER" id="PTHR14212:SF0">
    <property type="entry name" value="U4_U6 SMALL NUCLEAR RIBONUCLEOPROTEIN PRP3"/>
    <property type="match status" value="1"/>
</dbReference>
<evidence type="ECO:0000256" key="1">
    <source>
        <dbReference type="ARBA" id="ARBA00004123"/>
    </source>
</evidence>
<evidence type="ECO:0000256" key="5">
    <source>
        <dbReference type="SAM" id="Coils"/>
    </source>
</evidence>
<dbReference type="EMBL" id="JANBPU010000097">
    <property type="protein sequence ID" value="KAJ1916619.1"/>
    <property type="molecule type" value="Genomic_DNA"/>
</dbReference>
<sequence length="629" mass="70289">MLKAKQAEIQRKLQAMQQNSSARNVPNMGGFGPAAIGLRTQQTRPPVVPMARPNVPRPGAVSTTTSAAAAAAPTSRFAQTKPPQTFNAADIQAQVEAAKARIQRNLGKTPTTTAALSAAPTVNIDAAARGGLKAEIHPLLRKDSGGGSASKDNKSGGGHKKRSRNAGAAGLAPLPKFSTIKANQSVSSPNKKQKLDAQSQLQKYEKDPTKNPYFDSRLMTRDTSKILAPGQRKKRQFNFVQQGKYVHIAEKEREKAKLEEVKTNIAEKIEEEKKRDPDADLIDESLLVPNSVPEVEWWDEPLLSEKRYSVLDEAGDSGMVLEGESTILSHLIQHPIRIITAYVKKSLEPLTLSSMLTKKERKKLRRQRRMEEHKEKQEKIRLGLLPPDPPKVRLANLMRVLGQQAVQDPTKVEAEVRKQVAERRRVHDETNASRKLTDEQRKEKIKQKIESDATNSLWAAVYKVKILTHPQHKFKVTANANQLGLTGVTIINPTFSLVVVEGGAKSLKAYKKLMLRRINWTDSNERNPAIQPDKLPQHINKSAKDGKGDKEEAEAKEPEIVVIPEDRSDNQCSLVWEGEIPERSFNEFRTRICPTEEMARMWLSRAQVDSYWDIAKKYDPEEHDLGNAL</sequence>
<dbReference type="GO" id="GO:0046540">
    <property type="term" value="C:U4/U6 x U5 tri-snRNP complex"/>
    <property type="evidence" value="ECO:0007669"/>
    <property type="project" value="InterPro"/>
</dbReference>
<keyword evidence="9" id="KW-0687">Ribonucleoprotein</keyword>
<accession>A0A9W8DNX8</accession>
<dbReference type="CDD" id="cd24162">
    <property type="entry name" value="Prp3_C"/>
    <property type="match status" value="1"/>
</dbReference>
<gene>
    <name evidence="9" type="primary">prp3</name>
    <name evidence="9" type="ORF">H4219_003683</name>
</gene>
<feature type="compositionally biased region" description="Basic and acidic residues" evidence="6">
    <location>
        <begin position="542"/>
        <end position="557"/>
    </location>
</feature>
<feature type="domain" description="Pre-mRNA-splicing factor 3" evidence="8">
    <location>
        <begin position="211"/>
        <end position="437"/>
    </location>
</feature>
<dbReference type="PANTHER" id="PTHR14212">
    <property type="entry name" value="U4/U6-ASSOCIATED RNA SPLICING FACTOR-RELATED"/>
    <property type="match status" value="1"/>
</dbReference>
<keyword evidence="4" id="KW-0539">Nucleus</keyword>
<dbReference type="Pfam" id="PF06544">
    <property type="entry name" value="Prp3_C"/>
    <property type="match status" value="1"/>
</dbReference>
<organism evidence="9 10">
    <name type="scientific">Mycoemilia scoparia</name>
    <dbReference type="NCBI Taxonomy" id="417184"/>
    <lineage>
        <taxon>Eukaryota</taxon>
        <taxon>Fungi</taxon>
        <taxon>Fungi incertae sedis</taxon>
        <taxon>Zoopagomycota</taxon>
        <taxon>Kickxellomycotina</taxon>
        <taxon>Kickxellomycetes</taxon>
        <taxon>Kickxellales</taxon>
        <taxon>Kickxellaceae</taxon>
        <taxon>Mycoemilia</taxon>
    </lineage>
</organism>
<dbReference type="InterPro" id="IPR013881">
    <property type="entry name" value="Pre-mRNA_splic_Prp3_dom"/>
</dbReference>
<dbReference type="GO" id="GO:0000398">
    <property type="term" value="P:mRNA splicing, via spliceosome"/>
    <property type="evidence" value="ECO:0007669"/>
    <property type="project" value="InterPro"/>
</dbReference>
<evidence type="ECO:0000256" key="4">
    <source>
        <dbReference type="ARBA" id="ARBA00023242"/>
    </source>
</evidence>
<feature type="region of interest" description="Disordered" evidence="6">
    <location>
        <begin position="136"/>
        <end position="216"/>
    </location>
</feature>
<dbReference type="InterPro" id="IPR010541">
    <property type="entry name" value="Prp3_C"/>
</dbReference>
<dbReference type="Proteomes" id="UP001150538">
    <property type="component" value="Unassembled WGS sequence"/>
</dbReference>
<feature type="compositionally biased region" description="Low complexity" evidence="6">
    <location>
        <begin position="60"/>
        <end position="80"/>
    </location>
</feature>
<dbReference type="Pfam" id="PF08572">
    <property type="entry name" value="PRP3"/>
    <property type="match status" value="1"/>
</dbReference>
<feature type="region of interest" description="Disordered" evidence="6">
    <location>
        <begin position="15"/>
        <end position="82"/>
    </location>
</feature>
<feature type="region of interest" description="Disordered" evidence="6">
    <location>
        <begin position="420"/>
        <end position="442"/>
    </location>
</feature>
<keyword evidence="3" id="KW-0508">mRNA splicing</keyword>
<keyword evidence="10" id="KW-1185">Reference proteome</keyword>
<evidence type="ECO:0000259" key="8">
    <source>
        <dbReference type="Pfam" id="PF08572"/>
    </source>
</evidence>
<keyword evidence="2" id="KW-0507">mRNA processing</keyword>
<feature type="coiled-coil region" evidence="5">
    <location>
        <begin position="248"/>
        <end position="275"/>
    </location>
</feature>
<dbReference type="OrthoDB" id="10264544at2759"/>
<protein>
    <submittedName>
        <fullName evidence="9">U4/U5/U6 small nuclear ribonucleoprotein prp3</fullName>
    </submittedName>
</protein>
<reference evidence="9" key="1">
    <citation type="submission" date="2022-07" db="EMBL/GenBank/DDBJ databases">
        <title>Phylogenomic reconstructions and comparative analyses of Kickxellomycotina fungi.</title>
        <authorList>
            <person name="Reynolds N.K."/>
            <person name="Stajich J.E."/>
            <person name="Barry K."/>
            <person name="Grigoriev I.V."/>
            <person name="Crous P."/>
            <person name="Smith M.E."/>
        </authorList>
    </citation>
    <scope>NUCLEOTIDE SEQUENCE</scope>
    <source>
        <strain evidence="9">NBRC 100468</strain>
    </source>
</reference>
<evidence type="ECO:0000259" key="7">
    <source>
        <dbReference type="Pfam" id="PF06544"/>
    </source>
</evidence>
<comment type="subcellular location">
    <subcellularLocation>
        <location evidence="1">Nucleus</location>
    </subcellularLocation>
</comment>
<evidence type="ECO:0000313" key="9">
    <source>
        <dbReference type="EMBL" id="KAJ1916619.1"/>
    </source>
</evidence>